<feature type="transmembrane region" description="Helical" evidence="1">
    <location>
        <begin position="48"/>
        <end position="68"/>
    </location>
</feature>
<keyword evidence="1" id="KW-0472">Membrane</keyword>
<evidence type="ECO:0000313" key="3">
    <source>
        <dbReference type="Proteomes" id="UP000006327"/>
    </source>
</evidence>
<keyword evidence="1" id="KW-1133">Transmembrane helix</keyword>
<keyword evidence="3" id="KW-1185">Reference proteome</keyword>
<dbReference type="Proteomes" id="UP000006327">
    <property type="component" value="Unassembled WGS sequence"/>
</dbReference>
<dbReference type="eggNOG" id="COG3759">
    <property type="taxonomic scope" value="Bacteria"/>
</dbReference>
<dbReference type="STRING" id="493475.GARC_2008"/>
<dbReference type="PANTHER" id="PTHR38446:SF1">
    <property type="entry name" value="BLL0914 PROTEIN"/>
    <property type="match status" value="1"/>
</dbReference>
<evidence type="ECO:0008006" key="4">
    <source>
        <dbReference type="Google" id="ProtNLM"/>
    </source>
</evidence>
<name>K6Z6B1_9ALTE</name>
<evidence type="ECO:0000313" key="2">
    <source>
        <dbReference type="EMBL" id="GAC18975.1"/>
    </source>
</evidence>
<organism evidence="2 3">
    <name type="scientific">Paraglaciecola arctica BSs20135</name>
    <dbReference type="NCBI Taxonomy" id="493475"/>
    <lineage>
        <taxon>Bacteria</taxon>
        <taxon>Pseudomonadati</taxon>
        <taxon>Pseudomonadota</taxon>
        <taxon>Gammaproteobacteria</taxon>
        <taxon>Alteromonadales</taxon>
        <taxon>Alteromonadaceae</taxon>
        <taxon>Paraglaciecola</taxon>
    </lineage>
</organism>
<sequence>MKFFAGFMTFLVALLHIGIMVLEMFFWNHPVGQKIFSMTAEVAQSSEVLAMNQGLYNSFLGFGLLWGLISGNQSLKVFLLICITIAGIFGGLTAKVSILYIQALPGFITLLLILKAKRRQAGEARLFS</sequence>
<feature type="transmembrane region" description="Helical" evidence="1">
    <location>
        <begin position="7"/>
        <end position="28"/>
    </location>
</feature>
<gene>
    <name evidence="2" type="ORF">GARC_2008</name>
</gene>
<dbReference type="OrthoDB" id="9803832at2"/>
<dbReference type="PANTHER" id="PTHR38446">
    <property type="entry name" value="BLL0914 PROTEIN"/>
    <property type="match status" value="1"/>
</dbReference>
<dbReference type="Pfam" id="PF06993">
    <property type="entry name" value="DUF1304"/>
    <property type="match status" value="1"/>
</dbReference>
<dbReference type="EMBL" id="BAEO01000027">
    <property type="protein sequence ID" value="GAC18975.1"/>
    <property type="molecule type" value="Genomic_DNA"/>
</dbReference>
<dbReference type="RefSeq" id="WP_007619323.1">
    <property type="nucleotide sequence ID" value="NZ_BAEO01000027.1"/>
</dbReference>
<evidence type="ECO:0000256" key="1">
    <source>
        <dbReference type="SAM" id="Phobius"/>
    </source>
</evidence>
<accession>K6Z6B1</accession>
<dbReference type="AlphaFoldDB" id="K6Z6B1"/>
<feature type="transmembrane region" description="Helical" evidence="1">
    <location>
        <begin position="75"/>
        <end position="92"/>
    </location>
</feature>
<feature type="transmembrane region" description="Helical" evidence="1">
    <location>
        <begin position="98"/>
        <end position="116"/>
    </location>
</feature>
<comment type="caution">
    <text evidence="2">The sequence shown here is derived from an EMBL/GenBank/DDBJ whole genome shotgun (WGS) entry which is preliminary data.</text>
</comment>
<dbReference type="InterPro" id="IPR009732">
    <property type="entry name" value="DUF1304"/>
</dbReference>
<proteinExistence type="predicted"/>
<keyword evidence="1" id="KW-0812">Transmembrane</keyword>
<reference evidence="2 3" key="1">
    <citation type="journal article" date="2017" name="Antonie Van Leeuwenhoek">
        <title>Rhizobium rhizosphaerae sp. nov., a novel species isolated from rice rhizosphere.</title>
        <authorList>
            <person name="Zhao J.J."/>
            <person name="Zhang J."/>
            <person name="Zhang R.J."/>
            <person name="Zhang C.W."/>
            <person name="Yin H.Q."/>
            <person name="Zhang X.X."/>
        </authorList>
    </citation>
    <scope>NUCLEOTIDE SEQUENCE [LARGE SCALE GENOMIC DNA]</scope>
    <source>
        <strain evidence="2 3">BSs20135</strain>
    </source>
</reference>
<protein>
    <recommendedName>
        <fullName evidence="4">DUF1304 domain-containing protein</fullName>
    </recommendedName>
</protein>